<evidence type="ECO:0000313" key="1">
    <source>
        <dbReference type="EMBL" id="MFI7262087.1"/>
    </source>
</evidence>
<gene>
    <name evidence="1" type="ORF">ACIBP4_07275</name>
</gene>
<reference evidence="1 2" key="1">
    <citation type="submission" date="2024-10" db="EMBL/GenBank/DDBJ databases">
        <title>The Natural Products Discovery Center: Release of the First 8490 Sequenced Strains for Exploring Actinobacteria Biosynthetic Diversity.</title>
        <authorList>
            <person name="Kalkreuter E."/>
            <person name="Kautsar S.A."/>
            <person name="Yang D."/>
            <person name="Bader C.D."/>
            <person name="Teijaro C.N."/>
            <person name="Fluegel L."/>
            <person name="Davis C.M."/>
            <person name="Simpson J.R."/>
            <person name="Lauterbach L."/>
            <person name="Steele A.D."/>
            <person name="Gui C."/>
            <person name="Meng S."/>
            <person name="Li G."/>
            <person name="Viehrig K."/>
            <person name="Ye F."/>
            <person name="Su P."/>
            <person name="Kiefer A.F."/>
            <person name="Nichols A."/>
            <person name="Cepeda A.J."/>
            <person name="Yan W."/>
            <person name="Fan B."/>
            <person name="Jiang Y."/>
            <person name="Adhikari A."/>
            <person name="Zheng C.-J."/>
            <person name="Schuster L."/>
            <person name="Cowan T.M."/>
            <person name="Smanski M.J."/>
            <person name="Chevrette M.G."/>
            <person name="De Carvalho L.P.S."/>
            <person name="Shen B."/>
        </authorList>
    </citation>
    <scope>NUCLEOTIDE SEQUENCE [LARGE SCALE GENOMIC DNA]</scope>
    <source>
        <strain evidence="1 2">NPDC049845</strain>
    </source>
</reference>
<evidence type="ECO:0000313" key="2">
    <source>
        <dbReference type="Proteomes" id="UP001612812"/>
    </source>
</evidence>
<protein>
    <submittedName>
        <fullName evidence="1">Nuclear transport factor 2 family protein</fullName>
    </submittedName>
</protein>
<organism evidence="1 2">
    <name type="scientific">Micromonospora maritima</name>
    <dbReference type="NCBI Taxonomy" id="986711"/>
    <lineage>
        <taxon>Bacteria</taxon>
        <taxon>Bacillati</taxon>
        <taxon>Actinomycetota</taxon>
        <taxon>Actinomycetes</taxon>
        <taxon>Micromonosporales</taxon>
        <taxon>Micromonosporaceae</taxon>
        <taxon>Micromonospora</taxon>
    </lineage>
</organism>
<proteinExistence type="predicted"/>
<sequence>MAGLNEFVDAYVTLWNERDEQARRAMIEKLWAPEGKYVNEPNECVGYDAIAAQITFAHDYYHDKGFQFRSQHNAVGHHDTLKFNWVMISGESGELESIGFDFVVRDEQGRILADYQYIEKPPSF</sequence>
<comment type="caution">
    <text evidence="1">The sequence shown here is derived from an EMBL/GenBank/DDBJ whole genome shotgun (WGS) entry which is preliminary data.</text>
</comment>
<dbReference type="Gene3D" id="3.10.450.50">
    <property type="match status" value="1"/>
</dbReference>
<name>A0ABW7ZGV0_9ACTN</name>
<dbReference type="InterPro" id="IPR032710">
    <property type="entry name" value="NTF2-like_dom_sf"/>
</dbReference>
<dbReference type="SUPFAM" id="SSF54427">
    <property type="entry name" value="NTF2-like"/>
    <property type="match status" value="1"/>
</dbReference>
<keyword evidence="2" id="KW-1185">Reference proteome</keyword>
<accession>A0ABW7ZGV0</accession>
<dbReference type="EMBL" id="JBITLE010000002">
    <property type="protein sequence ID" value="MFI7262087.1"/>
    <property type="molecule type" value="Genomic_DNA"/>
</dbReference>
<dbReference type="RefSeq" id="WP_396756363.1">
    <property type="nucleotide sequence ID" value="NZ_JBITLA010000001.1"/>
</dbReference>
<dbReference type="Proteomes" id="UP001612812">
    <property type="component" value="Unassembled WGS sequence"/>
</dbReference>